<dbReference type="Pfam" id="PF21404">
    <property type="entry name" value="AMG1_III"/>
    <property type="match status" value="1"/>
</dbReference>
<dbReference type="AlphaFoldDB" id="A0AAD9LJ24"/>
<comment type="similarity">
    <text evidence="2">Belongs to the phosphohexose mutase family.</text>
</comment>
<evidence type="ECO:0000313" key="11">
    <source>
        <dbReference type="Proteomes" id="UP001195914"/>
    </source>
</evidence>
<dbReference type="Proteomes" id="UP001195914">
    <property type="component" value="Unassembled WGS sequence"/>
</dbReference>
<dbReference type="Gene3D" id="3.30.310.50">
    <property type="entry name" value="Alpha-D-phosphohexomutase, C-terminal domain"/>
    <property type="match status" value="1"/>
</dbReference>
<evidence type="ECO:0000256" key="3">
    <source>
        <dbReference type="ARBA" id="ARBA00022723"/>
    </source>
</evidence>
<comment type="caution">
    <text evidence="10">The sequence shown here is derived from an EMBL/GenBank/DDBJ whole genome shotgun (WGS) entry which is preliminary data.</text>
</comment>
<protein>
    <submittedName>
        <fullName evidence="10">Phosphoglucomutase</fullName>
    </submittedName>
</protein>
<evidence type="ECO:0000256" key="4">
    <source>
        <dbReference type="ARBA" id="ARBA00022842"/>
    </source>
</evidence>
<dbReference type="GO" id="GO:0004610">
    <property type="term" value="F:phosphoacetylglucosamine mutase activity"/>
    <property type="evidence" value="ECO:0007669"/>
    <property type="project" value="TreeGrafter"/>
</dbReference>
<reference evidence="10" key="1">
    <citation type="journal article" date="2014" name="Nucleic Acids Res.">
        <title>The evolutionary dynamics of variant antigen genes in Babesia reveal a history of genomic innovation underlying host-parasite interaction.</title>
        <authorList>
            <person name="Jackson A.P."/>
            <person name="Otto T.D."/>
            <person name="Darby A."/>
            <person name="Ramaprasad A."/>
            <person name="Xia D."/>
            <person name="Echaide I.E."/>
            <person name="Farber M."/>
            <person name="Gahlot S."/>
            <person name="Gamble J."/>
            <person name="Gupta D."/>
            <person name="Gupta Y."/>
            <person name="Jackson L."/>
            <person name="Malandrin L."/>
            <person name="Malas T.B."/>
            <person name="Moussa E."/>
            <person name="Nair M."/>
            <person name="Reid A.J."/>
            <person name="Sanders M."/>
            <person name="Sharma J."/>
            <person name="Tracey A."/>
            <person name="Quail M.A."/>
            <person name="Weir W."/>
            <person name="Wastling J.M."/>
            <person name="Hall N."/>
            <person name="Willadsen P."/>
            <person name="Lingelbach K."/>
            <person name="Shiels B."/>
            <person name="Tait A."/>
            <person name="Berriman M."/>
            <person name="Allred D.R."/>
            <person name="Pain A."/>
        </authorList>
    </citation>
    <scope>NUCLEOTIDE SEQUENCE</scope>
    <source>
        <strain evidence="10">1802A</strain>
    </source>
</reference>
<feature type="domain" description="Alpha-D-phosphohexomutase alpha/beta/alpha" evidence="8">
    <location>
        <begin position="143"/>
        <end position="224"/>
    </location>
</feature>
<evidence type="ECO:0000256" key="5">
    <source>
        <dbReference type="ARBA" id="ARBA00023235"/>
    </source>
</evidence>
<feature type="region of interest" description="Disordered" evidence="6">
    <location>
        <begin position="1"/>
        <end position="20"/>
    </location>
</feature>
<accession>A0AAD9LJ24</accession>
<evidence type="ECO:0000259" key="8">
    <source>
        <dbReference type="Pfam" id="PF02878"/>
    </source>
</evidence>
<dbReference type="SUPFAM" id="SSF53738">
    <property type="entry name" value="Phosphoglucomutase, first 3 domains"/>
    <property type="match status" value="3"/>
</dbReference>
<dbReference type="GO" id="GO:0006048">
    <property type="term" value="P:UDP-N-acetylglucosamine biosynthetic process"/>
    <property type="evidence" value="ECO:0007669"/>
    <property type="project" value="TreeGrafter"/>
</dbReference>
<dbReference type="Gene3D" id="3.40.120.10">
    <property type="entry name" value="Alpha-D-Glucose-1,6-Bisphosphate, subunit A, domain 3"/>
    <property type="match status" value="2"/>
</dbReference>
<dbReference type="Pfam" id="PF02878">
    <property type="entry name" value="PGM_PMM_I"/>
    <property type="match status" value="2"/>
</dbReference>
<dbReference type="InterPro" id="IPR005844">
    <property type="entry name" value="A-D-PHexomutase_a/b/a-I"/>
</dbReference>
<dbReference type="PANTHER" id="PTHR45955:SF1">
    <property type="entry name" value="PHOSPHOACETYLGLUCOSAMINE MUTASE"/>
    <property type="match status" value="1"/>
</dbReference>
<dbReference type="InterPro" id="IPR005843">
    <property type="entry name" value="A-D-PHexomutase_C"/>
</dbReference>
<dbReference type="InterPro" id="IPR036900">
    <property type="entry name" value="A-D-PHexomutase_C_sf"/>
</dbReference>
<name>A0AAD9LJ24_BABDI</name>
<reference evidence="10" key="2">
    <citation type="submission" date="2021-05" db="EMBL/GenBank/DDBJ databases">
        <authorList>
            <person name="Pain A."/>
        </authorList>
    </citation>
    <scope>NUCLEOTIDE SEQUENCE</scope>
    <source>
        <strain evidence="10">1802A</strain>
    </source>
</reference>
<dbReference type="InterPro" id="IPR049022">
    <property type="entry name" value="AMG1_III"/>
</dbReference>
<dbReference type="PANTHER" id="PTHR45955">
    <property type="entry name" value="PHOSPHOACETYLGLUCOSAMINE MUTASE"/>
    <property type="match status" value="1"/>
</dbReference>
<dbReference type="SUPFAM" id="SSF55957">
    <property type="entry name" value="Phosphoglucomutase, C-terminal domain"/>
    <property type="match status" value="1"/>
</dbReference>
<proteinExistence type="inferred from homology"/>
<dbReference type="GO" id="GO:0046872">
    <property type="term" value="F:metal ion binding"/>
    <property type="evidence" value="ECO:0007669"/>
    <property type="project" value="UniProtKB-KW"/>
</dbReference>
<feature type="domain" description="Phosphoacetylglucosamine mutase AMG1" evidence="9">
    <location>
        <begin position="363"/>
        <end position="504"/>
    </location>
</feature>
<evidence type="ECO:0000259" key="7">
    <source>
        <dbReference type="Pfam" id="PF00408"/>
    </source>
</evidence>
<evidence type="ECO:0000256" key="2">
    <source>
        <dbReference type="ARBA" id="ARBA00010231"/>
    </source>
</evidence>
<sequence>MLVAGNSGVGRGHTEGTIQIRAGPAIPEKHIDLDYGTSGYRGLADTPPNHLDHVVYRCGVLMAALPFLRNPSKLYAIEGPEDSVEGAAAVSQDQLVLSAGTVITASHNDAAENGIKLLEGDGCMLDAAWEFEFTALINFRGELSEAVAHLFNKYALGPIRRNATQYRILIGHDTRVSSPHLASLFRDGVEAMAEVLKLEGTRCVDLGVVTTPTVGFLLNNSMLDAVNDDPYVEELKDAFNACLTSLVELGHMKKALKTDPRTSLFYDCSYGVGGCVIYKFFDCLRQLGLIPHLCHSPVWLDESSRHMLNNGCGANYVLSKKRPPVTVEQLITIYEGEWFCSFDGDADRLVYFMPHKGSIKIIDGVRLLAVKMKFLAFILSRLDRPAGDAIKVAVMVNHYANGGAIRYITRSMDEWNASGCDVKWALELCRVGVKNMLDKVPKYDISVFYEANGHGSLVFNKECAVFRSGKQCAYTRLLAHMARMFRSQVGDAVANSLFIQLAMRVLRLSYEDVLGFYEELPYVNATFPIPASKRGVLRARSDNDAVLEEPLELQRLVEKAAGQVLGARAFIRPSGTEPLCRIYAEAPLEEQANKLAADIADCIKQFV</sequence>
<evidence type="ECO:0000259" key="9">
    <source>
        <dbReference type="Pfam" id="PF21404"/>
    </source>
</evidence>
<dbReference type="EMBL" id="JAHBMH010000033">
    <property type="protein sequence ID" value="KAK1937417.1"/>
    <property type="molecule type" value="Genomic_DNA"/>
</dbReference>
<evidence type="ECO:0000313" key="10">
    <source>
        <dbReference type="EMBL" id="KAK1937417.1"/>
    </source>
</evidence>
<evidence type="ECO:0000256" key="1">
    <source>
        <dbReference type="ARBA" id="ARBA00001946"/>
    </source>
</evidence>
<dbReference type="Pfam" id="PF00408">
    <property type="entry name" value="PGM_PMM_IV"/>
    <property type="match status" value="1"/>
</dbReference>
<gene>
    <name evidence="10" type="ORF">X943_001692</name>
</gene>
<organism evidence="10 11">
    <name type="scientific">Babesia divergens</name>
    <dbReference type="NCBI Taxonomy" id="32595"/>
    <lineage>
        <taxon>Eukaryota</taxon>
        <taxon>Sar</taxon>
        <taxon>Alveolata</taxon>
        <taxon>Apicomplexa</taxon>
        <taxon>Aconoidasida</taxon>
        <taxon>Piroplasmida</taxon>
        <taxon>Babesiidae</taxon>
        <taxon>Babesia</taxon>
    </lineage>
</organism>
<keyword evidence="4" id="KW-0460">Magnesium</keyword>
<dbReference type="GO" id="GO:0005975">
    <property type="term" value="P:carbohydrate metabolic process"/>
    <property type="evidence" value="ECO:0007669"/>
    <property type="project" value="InterPro"/>
</dbReference>
<keyword evidence="11" id="KW-1185">Reference proteome</keyword>
<feature type="domain" description="Alpha-D-phosphohexomutase alpha/beta/alpha" evidence="8">
    <location>
        <begin position="92"/>
        <end position="132"/>
    </location>
</feature>
<keyword evidence="5" id="KW-0413">Isomerase</keyword>
<feature type="domain" description="Alpha-D-phosphohexomutase C-terminal" evidence="7">
    <location>
        <begin position="567"/>
        <end position="601"/>
    </location>
</feature>
<dbReference type="InterPro" id="IPR016055">
    <property type="entry name" value="A-D-PHexomutase_a/b/a-I/II/III"/>
</dbReference>
<comment type="cofactor">
    <cofactor evidence="1">
        <name>Mg(2+)</name>
        <dbReference type="ChEBI" id="CHEBI:18420"/>
    </cofactor>
</comment>
<evidence type="ECO:0000256" key="6">
    <source>
        <dbReference type="SAM" id="MobiDB-lite"/>
    </source>
</evidence>
<keyword evidence="3" id="KW-0479">Metal-binding</keyword>